<keyword evidence="1" id="KW-0677">Repeat</keyword>
<feature type="repeat" description="PPR" evidence="2">
    <location>
        <begin position="611"/>
        <end position="645"/>
    </location>
</feature>
<feature type="compositionally biased region" description="Basic and acidic residues" evidence="3">
    <location>
        <begin position="357"/>
        <end position="374"/>
    </location>
</feature>
<reference evidence="5" key="1">
    <citation type="submission" date="2014-11" db="EMBL/GenBank/DDBJ databases">
        <authorList>
            <person name="Otto D Thomas"/>
            <person name="Naeem Raeece"/>
        </authorList>
    </citation>
    <scope>NUCLEOTIDE SEQUENCE</scope>
</reference>
<dbReference type="Pfam" id="PF17177">
    <property type="entry name" value="PPR_long"/>
    <property type="match status" value="1"/>
</dbReference>
<evidence type="ECO:0000256" key="2">
    <source>
        <dbReference type="PROSITE-ProRule" id="PRU00708"/>
    </source>
</evidence>
<evidence type="ECO:0000259" key="4">
    <source>
        <dbReference type="Pfam" id="PF17177"/>
    </source>
</evidence>
<organism evidence="5">
    <name type="scientific">Chromera velia CCMP2878</name>
    <dbReference type="NCBI Taxonomy" id="1169474"/>
    <lineage>
        <taxon>Eukaryota</taxon>
        <taxon>Sar</taxon>
        <taxon>Alveolata</taxon>
        <taxon>Colpodellida</taxon>
        <taxon>Chromeraceae</taxon>
        <taxon>Chromera</taxon>
    </lineage>
</organism>
<dbReference type="EMBL" id="CDMZ01000395">
    <property type="protein sequence ID" value="CEM13365.1"/>
    <property type="molecule type" value="Genomic_DNA"/>
</dbReference>
<dbReference type="SUPFAM" id="SSF81901">
    <property type="entry name" value="HCP-like"/>
    <property type="match status" value="1"/>
</dbReference>
<feature type="compositionally biased region" description="Low complexity" evidence="3">
    <location>
        <begin position="285"/>
        <end position="296"/>
    </location>
</feature>
<proteinExistence type="predicted"/>
<feature type="compositionally biased region" description="Basic and acidic residues" evidence="3">
    <location>
        <begin position="927"/>
        <end position="950"/>
    </location>
</feature>
<feature type="compositionally biased region" description="Low complexity" evidence="3">
    <location>
        <begin position="54"/>
        <end position="65"/>
    </location>
</feature>
<feature type="region of interest" description="Disordered" evidence="3">
    <location>
        <begin position="231"/>
        <end position="316"/>
    </location>
</feature>
<feature type="region of interest" description="Disordered" evidence="3">
    <location>
        <begin position="353"/>
        <end position="404"/>
    </location>
</feature>
<feature type="compositionally biased region" description="Basic and acidic residues" evidence="3">
    <location>
        <begin position="959"/>
        <end position="982"/>
    </location>
</feature>
<dbReference type="InterPro" id="IPR002885">
    <property type="entry name" value="PPR_rpt"/>
</dbReference>
<feature type="domain" description="PROP1-like PPR" evidence="4">
    <location>
        <begin position="554"/>
        <end position="702"/>
    </location>
</feature>
<dbReference type="PANTHER" id="PTHR47447:SF17">
    <property type="entry name" value="OS12G0638900 PROTEIN"/>
    <property type="match status" value="1"/>
</dbReference>
<feature type="repeat" description="PPR" evidence="2">
    <location>
        <begin position="540"/>
        <end position="574"/>
    </location>
</feature>
<evidence type="ECO:0000256" key="1">
    <source>
        <dbReference type="ARBA" id="ARBA00022737"/>
    </source>
</evidence>
<evidence type="ECO:0000313" key="5">
    <source>
        <dbReference type="EMBL" id="CEM13365.1"/>
    </source>
</evidence>
<dbReference type="AlphaFoldDB" id="A0A0G4FIH6"/>
<dbReference type="InterPro" id="IPR033443">
    <property type="entry name" value="PROP1-like_PPR_dom"/>
</dbReference>
<dbReference type="InterPro" id="IPR011990">
    <property type="entry name" value="TPR-like_helical_dom_sf"/>
</dbReference>
<dbReference type="VEuPathDB" id="CryptoDB:Cvel_17199"/>
<protein>
    <recommendedName>
        <fullName evidence="4">PROP1-like PPR domain-containing protein</fullName>
    </recommendedName>
</protein>
<feature type="repeat" description="PPR" evidence="2">
    <location>
        <begin position="470"/>
        <end position="504"/>
    </location>
</feature>
<accession>A0A0G4FIH6</accession>
<feature type="repeat" description="PPR" evidence="2">
    <location>
        <begin position="682"/>
        <end position="716"/>
    </location>
</feature>
<dbReference type="Gene3D" id="1.25.40.10">
    <property type="entry name" value="Tetratricopeptide repeat domain"/>
    <property type="match status" value="3"/>
</dbReference>
<dbReference type="Pfam" id="PF13812">
    <property type="entry name" value="PPR_3"/>
    <property type="match status" value="1"/>
</dbReference>
<feature type="region of interest" description="Disordered" evidence="3">
    <location>
        <begin position="927"/>
        <end position="988"/>
    </location>
</feature>
<dbReference type="PhylomeDB" id="A0A0G4FIH6"/>
<dbReference type="PANTHER" id="PTHR47447">
    <property type="entry name" value="OS03G0856100 PROTEIN"/>
    <property type="match status" value="1"/>
</dbReference>
<evidence type="ECO:0000256" key="3">
    <source>
        <dbReference type="SAM" id="MobiDB-lite"/>
    </source>
</evidence>
<feature type="repeat" description="PPR" evidence="2">
    <location>
        <begin position="575"/>
        <end position="610"/>
    </location>
</feature>
<dbReference type="PROSITE" id="PS51375">
    <property type="entry name" value="PPR"/>
    <property type="match status" value="5"/>
</dbReference>
<name>A0A0G4FIH6_9ALVE</name>
<feature type="region of interest" description="Disordered" evidence="3">
    <location>
        <begin position="47"/>
        <end position="72"/>
    </location>
</feature>
<feature type="compositionally biased region" description="Basic and acidic residues" evidence="3">
    <location>
        <begin position="236"/>
        <end position="249"/>
    </location>
</feature>
<feature type="region of interest" description="Disordered" evidence="3">
    <location>
        <begin position="170"/>
        <end position="199"/>
    </location>
</feature>
<dbReference type="NCBIfam" id="TIGR00756">
    <property type="entry name" value="PPR"/>
    <property type="match status" value="5"/>
</dbReference>
<gene>
    <name evidence="5" type="ORF">Cvel_17199</name>
</gene>
<sequence length="988" mass="111673">MGHGVQYAFLRDALRKVSPQKEAAIRRGNMRKILSRRSDLVEIPAAMEGDGAVSSSPSPEMSSSPLQERQQQRSLARARMHVLNNKRMRINRIRTRPTVSLPRKHWLFIANGPPLQLEDLSAQSPSIFEEDTGKLEEKIEELKRRRGLKADPFDETKPFWQRRSLERNVKWELPEPSDAPEGSEGAGGKEEGAAELSDVRLISPERSVLIAGRDGSSSALRVPVFHRQETASLPLKGDRAGRTDLRTSTEEEEGEEAHTDSMGHLPDSSFPSLPGGAPSFPSMPSPEASTSASSRRTMTHAGRYRDEGEHRAGRRVVGRARSLLRLESRLKAKDKATEEALQPGACIQALMQGDSADGGREEEKDPRTGEGQEEKGEEDQHDWQRQSQSEQTTRKRQTQDVHMFDSGTNLIRTLKEKALAFEQTGVNPDLMDNIADALRYYPGIERQQRRAEMQQFEKSVEEVIQEGLGSTENFNQMIKARGLQGRFDDALQIFDKMRDLGFQANGDSYVALMQAAAVKKDASAARLLFLRMRSEMLEATPKVYGALIKAHVAEGDLNAAFSLLRKMEDEGLQGDVIIYTTLIDGCVKRNKLKKAWQTFHDARTWKNIEPDEVLFTVMIKAAAKRAEAEKALNMYDDMRASGKAPTDVTYTELIHACARRPDYLRRAFDFYNQMIAEDMPLTEQVFNHLLSACGVAGNVKKAKEVVKEMGRRQIPLSSPMYVSLISVFASAMRLPGVNDHERLCNIRYAWHVMRDAQQKGVPLKAKHLNAVMRVYIQGGFSQYAVDMLREYHRFGIDPDGGAYHQLLVMLGEDLKDPGRFFALWEYMRMNTKVKPSIPLMQLALKTAISSRSASLTVRTLREMYEAKVMPSPELVDTLARVGRRISEIHRLVAAFVQLEKTETFLKAKKETALVQAKLDEHELRLSAEGKTSKSWSEEEKIREKHFDNKRKIFGKPRLPRGEYRDLQKKGGEPWAKKVDRPKPMLLQP</sequence>